<keyword evidence="6 11" id="KW-0288">FMN</keyword>
<proteinExistence type="inferred from homology"/>
<accession>A0ABT6NC03</accession>
<keyword evidence="8 11" id="KW-0521">NADP</keyword>
<dbReference type="SUPFAM" id="SSF103263">
    <property type="entry name" value="Chorismate synthase, AroC"/>
    <property type="match status" value="1"/>
</dbReference>
<keyword evidence="10 11" id="KW-0456">Lyase</keyword>
<evidence type="ECO:0000256" key="4">
    <source>
        <dbReference type="ARBA" id="ARBA00022605"/>
    </source>
</evidence>
<name>A0ABT6NC03_9FIRM</name>
<dbReference type="InterPro" id="IPR035904">
    <property type="entry name" value="Chorismate_synth_AroC_sf"/>
</dbReference>
<comment type="caution">
    <text evidence="13">The sequence shown here is derived from an EMBL/GenBank/DDBJ whole genome shotgun (WGS) entry which is preliminary data.</text>
</comment>
<evidence type="ECO:0000256" key="9">
    <source>
        <dbReference type="ARBA" id="ARBA00023141"/>
    </source>
</evidence>
<comment type="pathway">
    <text evidence="1 11 12">Metabolic intermediate biosynthesis; chorismate biosynthesis; chorismate from D-erythrose 4-phosphate and phosphoenolpyruvate: step 7/7.</text>
</comment>
<dbReference type="NCBIfam" id="TIGR00033">
    <property type="entry name" value="aroC"/>
    <property type="match status" value="1"/>
</dbReference>
<dbReference type="HAMAP" id="MF_00300">
    <property type="entry name" value="Chorismate_synth"/>
    <property type="match status" value="1"/>
</dbReference>
<evidence type="ECO:0000256" key="2">
    <source>
        <dbReference type="ARBA" id="ARBA00008014"/>
    </source>
</evidence>
<evidence type="ECO:0000256" key="5">
    <source>
        <dbReference type="ARBA" id="ARBA00022630"/>
    </source>
</evidence>
<evidence type="ECO:0000313" key="14">
    <source>
        <dbReference type="Proteomes" id="UP001158045"/>
    </source>
</evidence>
<evidence type="ECO:0000256" key="1">
    <source>
        <dbReference type="ARBA" id="ARBA00005044"/>
    </source>
</evidence>
<keyword evidence="4 11" id="KW-0028">Amino-acid biosynthesis</keyword>
<gene>
    <name evidence="11 13" type="primary">aroC</name>
    <name evidence="13" type="ORF">QE109_07295</name>
</gene>
<dbReference type="InterPro" id="IPR000453">
    <property type="entry name" value="Chorismate_synth"/>
</dbReference>
<evidence type="ECO:0000256" key="3">
    <source>
        <dbReference type="ARBA" id="ARBA00013036"/>
    </source>
</evidence>
<dbReference type="PIRSF" id="PIRSF001456">
    <property type="entry name" value="Chorismate_synth"/>
    <property type="match status" value="1"/>
</dbReference>
<dbReference type="PROSITE" id="PS00787">
    <property type="entry name" value="CHORISMATE_SYNTHASE_1"/>
    <property type="match status" value="1"/>
</dbReference>
<evidence type="ECO:0000256" key="6">
    <source>
        <dbReference type="ARBA" id="ARBA00022643"/>
    </source>
</evidence>
<protein>
    <recommendedName>
        <fullName evidence="3 11">Chorismate synthase</fullName>
        <shortName evidence="11">CS</shortName>
        <ecNumber evidence="3 11">4.2.3.5</ecNumber>
    </recommendedName>
    <alternativeName>
        <fullName evidence="11">5-enolpyruvylshikimate-3-phosphate phospholyase</fullName>
    </alternativeName>
</protein>
<evidence type="ECO:0000256" key="7">
    <source>
        <dbReference type="ARBA" id="ARBA00022827"/>
    </source>
</evidence>
<dbReference type="PANTHER" id="PTHR21085:SF0">
    <property type="entry name" value="CHORISMATE SYNTHASE"/>
    <property type="match status" value="1"/>
</dbReference>
<comment type="subunit">
    <text evidence="11">Homotetramer.</text>
</comment>
<dbReference type="EMBL" id="JARYZI010000004">
    <property type="protein sequence ID" value="MDH8677947.1"/>
    <property type="molecule type" value="Genomic_DNA"/>
</dbReference>
<dbReference type="GO" id="GO:0004107">
    <property type="term" value="F:chorismate synthase activity"/>
    <property type="evidence" value="ECO:0007669"/>
    <property type="project" value="UniProtKB-EC"/>
</dbReference>
<dbReference type="Pfam" id="PF01264">
    <property type="entry name" value="Chorismate_synt"/>
    <property type="match status" value="1"/>
</dbReference>
<feature type="binding site" evidence="11">
    <location>
        <begin position="304"/>
        <end position="308"/>
    </location>
    <ligand>
        <name>FMN</name>
        <dbReference type="ChEBI" id="CHEBI:58210"/>
    </ligand>
</feature>
<comment type="caution">
    <text evidence="11">Lacks conserved residue(s) required for the propagation of feature annotation.</text>
</comment>
<dbReference type="Gene3D" id="3.60.150.10">
    <property type="entry name" value="Chorismate synthase AroC"/>
    <property type="match status" value="1"/>
</dbReference>
<comment type="function">
    <text evidence="11">Catalyzes the anti-1,4-elimination of the C-3 phosphate and the C-6 proR hydrogen from 5-enolpyruvylshikimate-3-phosphate (EPSP) to yield chorismate, which is the branch point compound that serves as the starting substrate for the three terminal pathways of aromatic amino acid biosynthesis. This reaction introduces a second double bond into the aromatic ring system.</text>
</comment>
<feature type="binding site" evidence="11">
    <location>
        <position position="47"/>
    </location>
    <ligand>
        <name>NADP(+)</name>
        <dbReference type="ChEBI" id="CHEBI:58349"/>
    </ligand>
</feature>
<dbReference type="PANTHER" id="PTHR21085">
    <property type="entry name" value="CHORISMATE SYNTHASE"/>
    <property type="match status" value="1"/>
</dbReference>
<comment type="cofactor">
    <cofactor evidence="11 12">
        <name>FMNH2</name>
        <dbReference type="ChEBI" id="CHEBI:57618"/>
    </cofactor>
    <text evidence="11 12">Reduced FMN (FMNH(2)).</text>
</comment>
<comment type="catalytic activity">
    <reaction evidence="11 12">
        <text>5-O-(1-carboxyvinyl)-3-phosphoshikimate = chorismate + phosphate</text>
        <dbReference type="Rhea" id="RHEA:21020"/>
        <dbReference type="ChEBI" id="CHEBI:29748"/>
        <dbReference type="ChEBI" id="CHEBI:43474"/>
        <dbReference type="ChEBI" id="CHEBI:57701"/>
        <dbReference type="EC" id="4.2.3.5"/>
    </reaction>
</comment>
<feature type="binding site" evidence="11">
    <location>
        <position position="53"/>
    </location>
    <ligand>
        <name>NADP(+)</name>
        <dbReference type="ChEBI" id="CHEBI:58349"/>
    </ligand>
</feature>
<dbReference type="RefSeq" id="WP_281093777.1">
    <property type="nucleotide sequence ID" value="NZ_JARYZI010000004.1"/>
</dbReference>
<evidence type="ECO:0000256" key="11">
    <source>
        <dbReference type="HAMAP-Rule" id="MF_00300"/>
    </source>
</evidence>
<feature type="binding site" evidence="11">
    <location>
        <position position="331"/>
    </location>
    <ligand>
        <name>FMN</name>
        <dbReference type="ChEBI" id="CHEBI:58210"/>
    </ligand>
</feature>
<keyword evidence="9 11" id="KW-0057">Aromatic amino acid biosynthesis</keyword>
<dbReference type="EC" id="4.2.3.5" evidence="3 11"/>
<reference evidence="13 14" key="1">
    <citation type="submission" date="2023-04" db="EMBL/GenBank/DDBJ databases">
        <title>Fusibacter bizertensis strain WBS, isolated from littoral bottom sediments of the Arctic seas - biochemical and genomic analysis.</title>
        <authorList>
            <person name="Brioukhanov A.L."/>
        </authorList>
    </citation>
    <scope>NUCLEOTIDE SEQUENCE [LARGE SCALE GENOMIC DNA]</scope>
    <source>
        <strain evidence="13 14">WBS</strain>
    </source>
</reference>
<feature type="binding site" evidence="11">
    <location>
        <position position="289"/>
    </location>
    <ligand>
        <name>FMN</name>
        <dbReference type="ChEBI" id="CHEBI:58210"/>
    </ligand>
</feature>
<organism evidence="13 14">
    <name type="scientific">Fusibacter bizertensis</name>
    <dbReference type="NCBI Taxonomy" id="1488331"/>
    <lineage>
        <taxon>Bacteria</taxon>
        <taxon>Bacillati</taxon>
        <taxon>Bacillota</taxon>
        <taxon>Clostridia</taxon>
        <taxon>Eubacteriales</taxon>
        <taxon>Eubacteriales Family XII. Incertae Sedis</taxon>
        <taxon>Fusibacter</taxon>
    </lineage>
</organism>
<keyword evidence="7 11" id="KW-0274">FAD</keyword>
<dbReference type="PROSITE" id="PS00788">
    <property type="entry name" value="CHORISMATE_SYNTHASE_2"/>
    <property type="match status" value="1"/>
</dbReference>
<feature type="binding site" evidence="11">
    <location>
        <begin position="125"/>
        <end position="127"/>
    </location>
    <ligand>
        <name>FMN</name>
        <dbReference type="ChEBI" id="CHEBI:58210"/>
    </ligand>
</feature>
<comment type="similarity">
    <text evidence="2 11 12">Belongs to the chorismate synthase family.</text>
</comment>
<dbReference type="InterPro" id="IPR020541">
    <property type="entry name" value="Chorismate_synthase_CS"/>
</dbReference>
<evidence type="ECO:0000256" key="10">
    <source>
        <dbReference type="ARBA" id="ARBA00023239"/>
    </source>
</evidence>
<evidence type="ECO:0000256" key="12">
    <source>
        <dbReference type="RuleBase" id="RU000605"/>
    </source>
</evidence>
<sequence>MSSSFGKELKISLFGESHGTAIGCVIDGLPPKIKLDLKLIEKRMLQRKPGQSKMTTPRAETDQFEILSGIFEGKTTGGPLCIQIRNADRQSDDYEELKKVFRPGHADYVGYVKSMGAYDPRGGGHFSARLTAPLVFAGAIAEQILAEKGIKIVGHIKSIGQVNGKSLSEFAHFDEELADLDNQIYNIFPEELEAMLAEVDEARIAGDSVGASVEVSVYGLPVGLGSPFFDTVEGKLAHALFAIPAVKGVEFGDGFTFAHKRGSEVIDAFVLDHQGNVQTNANHNGGINGGITNGMPLLFKCGFKPTASISMTQETLNFNTKEMTNLKVKGRHDPCVAMRAVPIVKAMAAIVLLDLLIENLGVGINA</sequence>
<dbReference type="NCBIfam" id="NF003793">
    <property type="entry name" value="PRK05382.1"/>
    <property type="match status" value="1"/>
</dbReference>
<dbReference type="Proteomes" id="UP001158045">
    <property type="component" value="Unassembled WGS sequence"/>
</dbReference>
<evidence type="ECO:0000313" key="13">
    <source>
        <dbReference type="EMBL" id="MDH8677947.1"/>
    </source>
</evidence>
<evidence type="ECO:0000256" key="8">
    <source>
        <dbReference type="ARBA" id="ARBA00022857"/>
    </source>
</evidence>
<keyword evidence="14" id="KW-1185">Reference proteome</keyword>
<keyword evidence="5 11" id="KW-0285">Flavoprotein</keyword>
<dbReference type="CDD" id="cd07304">
    <property type="entry name" value="Chorismate_synthase"/>
    <property type="match status" value="1"/>
</dbReference>